<keyword evidence="2" id="KW-1185">Reference proteome</keyword>
<dbReference type="EMBL" id="JALJAT010000002">
    <property type="protein sequence ID" value="KAK4473219.1"/>
    <property type="molecule type" value="Genomic_DNA"/>
</dbReference>
<evidence type="ECO:0000313" key="1">
    <source>
        <dbReference type="EMBL" id="KAK4473219.1"/>
    </source>
</evidence>
<dbReference type="PANTHER" id="PTHR31649:SF10">
    <property type="entry name" value="IP19903P-RELATED"/>
    <property type="match status" value="1"/>
</dbReference>
<dbReference type="InterPro" id="IPR006616">
    <property type="entry name" value="DM9_repeat"/>
</dbReference>
<gene>
    <name evidence="1" type="ORF">MN116_004394</name>
</gene>
<accession>A0AAE1ZH00</accession>
<reference evidence="1" key="1">
    <citation type="submission" date="2022-04" db="EMBL/GenBank/DDBJ databases">
        <authorList>
            <person name="Xu L."/>
            <person name="Lv Z."/>
        </authorList>
    </citation>
    <scope>NUCLEOTIDE SEQUENCE</scope>
    <source>
        <strain evidence="1">LV_2022a</strain>
    </source>
</reference>
<name>A0AAE1ZH00_SCHME</name>
<dbReference type="AlphaFoldDB" id="A0AAE1ZH00"/>
<dbReference type="SMART" id="SM00696">
    <property type="entry name" value="DM9"/>
    <property type="match status" value="2"/>
</dbReference>
<evidence type="ECO:0000313" key="2">
    <source>
        <dbReference type="Proteomes" id="UP001292079"/>
    </source>
</evidence>
<protein>
    <submittedName>
        <fullName evidence="1">Uncharacterized protein</fullName>
    </submittedName>
</protein>
<dbReference type="PANTHER" id="PTHR31649">
    <property type="entry name" value="AGAP009604-PA"/>
    <property type="match status" value="1"/>
</dbReference>
<sequence>MITPYYVRQAHLSWLPSTAGSTQPSNAIQAAAGICVVRGQMDGNLIPGKMPLRIGAGFIPHNGVEYGLHAFEVLCNTNIFQNQSLYNWISESHGRVPAGAFLAGATNDDLPLYVARASINNEMCVGKVNSEYKCALIPWGEVEHKIENYEVLCLIE</sequence>
<comment type="caution">
    <text evidence="1">The sequence shown here is derived from an EMBL/GenBank/DDBJ whole genome shotgun (WGS) entry which is preliminary data.</text>
</comment>
<dbReference type="Pfam" id="PF11901">
    <property type="entry name" value="DM9"/>
    <property type="match status" value="1"/>
</dbReference>
<proteinExistence type="predicted"/>
<reference evidence="1" key="2">
    <citation type="journal article" date="2023" name="Infect Dis Poverty">
        <title>Chromosome-scale genome of the human blood fluke Schistosoma mekongi and its implications for public health.</title>
        <authorList>
            <person name="Zhou M."/>
            <person name="Xu L."/>
            <person name="Xu D."/>
            <person name="Chen W."/>
            <person name="Khan J."/>
            <person name="Hu Y."/>
            <person name="Huang H."/>
            <person name="Wei H."/>
            <person name="Zhang Y."/>
            <person name="Chusongsang P."/>
            <person name="Tanasarnprasert K."/>
            <person name="Hu X."/>
            <person name="Limpanont Y."/>
            <person name="Lv Z."/>
        </authorList>
    </citation>
    <scope>NUCLEOTIDE SEQUENCE</scope>
    <source>
        <strain evidence="1">LV_2022a</strain>
    </source>
</reference>
<dbReference type="Proteomes" id="UP001292079">
    <property type="component" value="Unassembled WGS sequence"/>
</dbReference>
<organism evidence="1 2">
    <name type="scientific">Schistosoma mekongi</name>
    <name type="common">Parasitic worm</name>
    <dbReference type="NCBI Taxonomy" id="38744"/>
    <lineage>
        <taxon>Eukaryota</taxon>
        <taxon>Metazoa</taxon>
        <taxon>Spiralia</taxon>
        <taxon>Lophotrochozoa</taxon>
        <taxon>Platyhelminthes</taxon>
        <taxon>Trematoda</taxon>
        <taxon>Digenea</taxon>
        <taxon>Strigeidida</taxon>
        <taxon>Schistosomatoidea</taxon>
        <taxon>Schistosomatidae</taxon>
        <taxon>Schistosoma</taxon>
    </lineage>
</organism>